<gene>
    <name evidence="2" type="ORF">HAHE_16520</name>
</gene>
<evidence type="ECO:0008006" key="4">
    <source>
        <dbReference type="Google" id="ProtNLM"/>
    </source>
</evidence>
<organism evidence="2 3">
    <name type="scientific">Haloferula helveola</name>
    <dbReference type="NCBI Taxonomy" id="490095"/>
    <lineage>
        <taxon>Bacteria</taxon>
        <taxon>Pseudomonadati</taxon>
        <taxon>Verrucomicrobiota</taxon>
        <taxon>Verrucomicrobiia</taxon>
        <taxon>Verrucomicrobiales</taxon>
        <taxon>Verrucomicrobiaceae</taxon>
        <taxon>Haloferula</taxon>
    </lineage>
</organism>
<evidence type="ECO:0000313" key="2">
    <source>
        <dbReference type="EMBL" id="BCX47744.1"/>
    </source>
</evidence>
<reference evidence="2 3" key="1">
    <citation type="submission" date="2021-06" db="EMBL/GenBank/DDBJ databases">
        <title>Complete genome of Haloferula helveola possessing various polysaccharide degrading enzymes.</title>
        <authorList>
            <person name="Takami H."/>
            <person name="Huang C."/>
            <person name="Hamasaki K."/>
        </authorList>
    </citation>
    <scope>NUCLEOTIDE SEQUENCE [LARGE SCALE GENOMIC DNA]</scope>
    <source>
        <strain evidence="2 3">CN-1</strain>
    </source>
</reference>
<evidence type="ECO:0000313" key="3">
    <source>
        <dbReference type="Proteomes" id="UP001374893"/>
    </source>
</evidence>
<proteinExistence type="predicted"/>
<protein>
    <recommendedName>
        <fullName evidence="4">HEAT repeat domain-containing protein</fullName>
    </recommendedName>
</protein>
<dbReference type="RefSeq" id="WP_338690107.1">
    <property type="nucleotide sequence ID" value="NZ_AP024702.1"/>
</dbReference>
<keyword evidence="3" id="KW-1185">Reference proteome</keyword>
<sequence length="435" mass="48649">MSARHMVTHLAAAAFGAFMVAAIEEHASHQAPEPSDPEPEVLQAKIREREERPEPEAMLARLARLDGEPGEIRQLRREILDAWAARDPFAVLDYLSTRPWERYAGSNPEWLRQLAHDQPDALLAYAIRTGCTRSLDALVTEGDPSATLARFLALGEDRVPVKQLGELFERACTFDPEFYLHLNDLQSARLRHRAALEIAKSMLETHRFERLAELADVLGSGPGGEAITECIVRGYSESFTDASFILDLPDEARDRVIDRMLEEWSTHGWNYDISDSDLYTMLASIEQRGLGAGRENAIALSIAFSQSNNLSESNGAARQAAADRWIPWAIGLPEDPEWQPVRLAAFQRAISADSKRWPQLLEVVDPPTRDLALAGCVESMKSEDFTAVAEHIADPALRQTALDYAKWSAEYAESDPFSSDPFAEFEGPRPWRIKK</sequence>
<accession>A0ABM7RD59</accession>
<name>A0ABM7RD59_9BACT</name>
<evidence type="ECO:0000256" key="1">
    <source>
        <dbReference type="SAM" id="MobiDB-lite"/>
    </source>
</evidence>
<dbReference type="Proteomes" id="UP001374893">
    <property type="component" value="Chromosome"/>
</dbReference>
<dbReference type="EMBL" id="AP024702">
    <property type="protein sequence ID" value="BCX47744.1"/>
    <property type="molecule type" value="Genomic_DNA"/>
</dbReference>
<feature type="region of interest" description="Disordered" evidence="1">
    <location>
        <begin position="412"/>
        <end position="435"/>
    </location>
</feature>